<dbReference type="Pfam" id="PF13604">
    <property type="entry name" value="AAA_30"/>
    <property type="match status" value="1"/>
</dbReference>
<dbReference type="OrthoDB" id="5240387at2"/>
<keyword evidence="2" id="KW-1185">Reference proteome</keyword>
<sequence length="128" mass="12593">MWVACDGIGAVNPTTAAPVADPAAPARGGAGGRDGLALRLVRPVLADVPPPVRLGADQAAVVHRLRTGSDRALLVTGAAGSGKTLLAVEAVAALLGADDDALLPAPGTPSPDEVLVLASGRRAAAELR</sequence>
<gene>
    <name evidence="1" type="ORF">EBM89_19320</name>
</gene>
<name>A0A3M2IXJ8_9CELL</name>
<reference evidence="1 2" key="1">
    <citation type="submission" date="2018-10" db="EMBL/GenBank/DDBJ databases">
        <title>Isolation, diversity and antifungal activity of actinobacteria from wheat.</title>
        <authorList>
            <person name="Han C."/>
        </authorList>
    </citation>
    <scope>NUCLEOTIDE SEQUENCE [LARGE SCALE GENOMIC DNA]</scope>
    <source>
        <strain evidence="1 2">NEAU-YY56</strain>
    </source>
</reference>
<comment type="caution">
    <text evidence="1">The sequence shown here is derived from an EMBL/GenBank/DDBJ whole genome shotgun (WGS) entry which is preliminary data.</text>
</comment>
<evidence type="ECO:0000313" key="1">
    <source>
        <dbReference type="EMBL" id="RMI03525.1"/>
    </source>
</evidence>
<dbReference type="Proteomes" id="UP000269289">
    <property type="component" value="Unassembled WGS sequence"/>
</dbReference>
<proteinExistence type="predicted"/>
<dbReference type="AlphaFoldDB" id="A0A3M2IXJ8"/>
<evidence type="ECO:0000313" key="2">
    <source>
        <dbReference type="Proteomes" id="UP000269289"/>
    </source>
</evidence>
<dbReference type="EMBL" id="RFFI01000174">
    <property type="protein sequence ID" value="RMI03525.1"/>
    <property type="molecule type" value="Genomic_DNA"/>
</dbReference>
<dbReference type="InterPro" id="IPR027417">
    <property type="entry name" value="P-loop_NTPase"/>
</dbReference>
<feature type="non-terminal residue" evidence="1">
    <location>
        <position position="128"/>
    </location>
</feature>
<dbReference type="SUPFAM" id="SSF52540">
    <property type="entry name" value="P-loop containing nucleoside triphosphate hydrolases"/>
    <property type="match status" value="1"/>
</dbReference>
<protein>
    <submittedName>
        <fullName evidence="1">Uncharacterized protein</fullName>
    </submittedName>
</protein>
<accession>A0A3M2IXJ8</accession>
<organism evidence="1 2">
    <name type="scientific">Cellulomonas triticagri</name>
    <dbReference type="NCBI Taxonomy" id="2483352"/>
    <lineage>
        <taxon>Bacteria</taxon>
        <taxon>Bacillati</taxon>
        <taxon>Actinomycetota</taxon>
        <taxon>Actinomycetes</taxon>
        <taxon>Micrococcales</taxon>
        <taxon>Cellulomonadaceae</taxon>
        <taxon>Cellulomonas</taxon>
    </lineage>
</organism>
<dbReference type="Gene3D" id="3.40.50.300">
    <property type="entry name" value="P-loop containing nucleotide triphosphate hydrolases"/>
    <property type="match status" value="1"/>
</dbReference>